<dbReference type="SUPFAM" id="SSF102588">
    <property type="entry name" value="LmbE-like"/>
    <property type="match status" value="1"/>
</dbReference>
<accession>A0A4R1BP67</accession>
<protein>
    <submittedName>
        <fullName evidence="1">Bacillithiol biosynthesis deacetylase BshB1</fullName>
    </submittedName>
</protein>
<reference evidence="1 2" key="1">
    <citation type="submission" date="2019-03" db="EMBL/GenBank/DDBJ databases">
        <authorList>
            <person name="Kim M.K.M."/>
        </authorList>
    </citation>
    <scope>NUCLEOTIDE SEQUENCE [LARGE SCALE GENOMIC DNA]</scope>
    <source>
        <strain evidence="1 2">17J68-12</strain>
    </source>
</reference>
<gene>
    <name evidence="1" type="primary">bshB1</name>
    <name evidence="1" type="ORF">EPD60_01550</name>
</gene>
<dbReference type="OrthoDB" id="9778719at2"/>
<dbReference type="Proteomes" id="UP000295334">
    <property type="component" value="Unassembled WGS sequence"/>
</dbReference>
<dbReference type="GO" id="GO:0071793">
    <property type="term" value="P:bacillithiol biosynthetic process"/>
    <property type="evidence" value="ECO:0007669"/>
    <property type="project" value="InterPro"/>
</dbReference>
<evidence type="ECO:0000313" key="1">
    <source>
        <dbReference type="EMBL" id="TCJ19126.1"/>
    </source>
</evidence>
<evidence type="ECO:0000313" key="2">
    <source>
        <dbReference type="Proteomes" id="UP000295334"/>
    </source>
</evidence>
<comment type="caution">
    <text evidence="1">The sequence shown here is derived from an EMBL/GenBank/DDBJ whole genome shotgun (WGS) entry which is preliminary data.</text>
</comment>
<dbReference type="PANTHER" id="PTHR12993:SF30">
    <property type="entry name" value="N-ACETYL-ALPHA-D-GLUCOSAMINYL L-MALATE DEACETYLASE 1"/>
    <property type="match status" value="1"/>
</dbReference>
<dbReference type="InterPro" id="IPR003737">
    <property type="entry name" value="GlcNAc_PI_deacetylase-related"/>
</dbReference>
<dbReference type="PANTHER" id="PTHR12993">
    <property type="entry name" value="N-ACETYLGLUCOSAMINYL-PHOSPHATIDYLINOSITOL DE-N-ACETYLASE-RELATED"/>
    <property type="match status" value="1"/>
</dbReference>
<name>A0A4R1BP67_9BACT</name>
<dbReference type="EMBL" id="SJZI01000002">
    <property type="protein sequence ID" value="TCJ19126.1"/>
    <property type="molecule type" value="Genomic_DNA"/>
</dbReference>
<dbReference type="InterPro" id="IPR023842">
    <property type="entry name" value="Bacillithiol_biosynth_BshB1"/>
</dbReference>
<dbReference type="AlphaFoldDB" id="A0A4R1BP67"/>
<dbReference type="NCBIfam" id="TIGR04001">
    <property type="entry name" value="thiol_BshB1"/>
    <property type="match status" value="1"/>
</dbReference>
<keyword evidence="2" id="KW-1185">Reference proteome</keyword>
<dbReference type="InterPro" id="IPR024078">
    <property type="entry name" value="LmbE-like_dom_sf"/>
</dbReference>
<dbReference type="GO" id="GO:0016811">
    <property type="term" value="F:hydrolase activity, acting on carbon-nitrogen (but not peptide) bonds, in linear amides"/>
    <property type="evidence" value="ECO:0007669"/>
    <property type="project" value="TreeGrafter"/>
</dbReference>
<organism evidence="1 2">
    <name type="scientific">Flaviaesturariibacter flavus</name>
    <dbReference type="NCBI Taxonomy" id="2502780"/>
    <lineage>
        <taxon>Bacteria</taxon>
        <taxon>Pseudomonadati</taxon>
        <taxon>Bacteroidota</taxon>
        <taxon>Chitinophagia</taxon>
        <taxon>Chitinophagales</taxon>
        <taxon>Chitinophagaceae</taxon>
        <taxon>Flaviaestuariibacter</taxon>
    </lineage>
</organism>
<dbReference type="Gene3D" id="3.40.50.10320">
    <property type="entry name" value="LmbE-like"/>
    <property type="match status" value="1"/>
</dbReference>
<sequence>MAKLITKEAPERQGIDKTQLNSYGSGLPDALGRRILQPQQTIALLKLDILAIGAHPDDVELGCSGVLISEAQKGKKTGVLDLTEGELGTRGTVVTRYAEAADAARIMGLSVRENLKMRDGFFVNDEAHQLRLVSALRKYRPDIVIGNIMEDRHPDHGRAGNLIYDSCFLSGLRQVKTTDESGNEQAHWRPRYVLQYIQDRFYEPDLLVDVSHVWEARMESIKAYKTQFFTPGEEGPQTYISSPGFMEAVIARARLLGKRIGVPFAEGFLSKKNIGIRSLDALILEET</sequence>
<dbReference type="Pfam" id="PF02585">
    <property type="entry name" value="PIG-L"/>
    <property type="match status" value="1"/>
</dbReference>
<dbReference type="GO" id="GO:0019213">
    <property type="term" value="F:deacetylase activity"/>
    <property type="evidence" value="ECO:0007669"/>
    <property type="project" value="InterPro"/>
</dbReference>
<proteinExistence type="predicted"/>